<proteinExistence type="predicted"/>
<keyword evidence="3" id="KW-1185">Reference proteome</keyword>
<dbReference type="PANTHER" id="PTHR30290:SF83">
    <property type="entry name" value="ABC TRANSPORTER SUBSTRATE-BINDING PROTEIN"/>
    <property type="match status" value="1"/>
</dbReference>
<accession>A0ABX2F987</accession>
<feature type="domain" description="Solute-binding protein family 5" evidence="1">
    <location>
        <begin position="64"/>
        <end position="317"/>
    </location>
</feature>
<dbReference type="SUPFAM" id="SSF53850">
    <property type="entry name" value="Periplasmic binding protein-like II"/>
    <property type="match status" value="1"/>
</dbReference>
<dbReference type="Pfam" id="PF00496">
    <property type="entry name" value="SBP_bac_5"/>
    <property type="match status" value="1"/>
</dbReference>
<evidence type="ECO:0000313" key="2">
    <source>
        <dbReference type="EMBL" id="NRN67520.1"/>
    </source>
</evidence>
<evidence type="ECO:0000313" key="3">
    <source>
        <dbReference type="Proteomes" id="UP000763557"/>
    </source>
</evidence>
<dbReference type="PROSITE" id="PS51257">
    <property type="entry name" value="PROKAR_LIPOPROTEIN"/>
    <property type="match status" value="1"/>
</dbReference>
<organism evidence="2 3">
    <name type="scientific">Kibdelosporangium persicum</name>
    <dbReference type="NCBI Taxonomy" id="2698649"/>
    <lineage>
        <taxon>Bacteria</taxon>
        <taxon>Bacillati</taxon>
        <taxon>Actinomycetota</taxon>
        <taxon>Actinomycetes</taxon>
        <taxon>Pseudonocardiales</taxon>
        <taxon>Pseudonocardiaceae</taxon>
        <taxon>Kibdelosporangium</taxon>
    </lineage>
</organism>
<dbReference type="RefSeq" id="WP_173135542.1">
    <property type="nucleotide sequence ID" value="NZ_CBCSGW010000049.1"/>
</dbReference>
<dbReference type="InterPro" id="IPR000914">
    <property type="entry name" value="SBP_5_dom"/>
</dbReference>
<name>A0ABX2F987_9PSEU</name>
<sequence length="439" mass="47152">MRVTPILLTVAVMITGCSTTPEPAPAQPGVLSVGIGAVASPWQDRMISNALYTPLIDHDPATGKITPRAAESVTGTPDQITWTIKLRPGTYHDGAPVTAGSYVDAWRKVAGQPIPFDRIDAVDDLTIRLTTKSPASYVPAFLASVWALPVRAGKELAGNGPFRLEGPWDNEKGGRLVRVNPVGSKARQIDLRVHEDLAAAFDEVKAGRLDLVVDFPGSRHQSMHQDFANRHAVWPKPRASYLLFGPDLPDPAARYAIALSIDRKTVATGPLDNQFDPATRLYPPAVAPGERADVCRACNFDAGGAKALGDQAGLKAVRFADGGKGELDAVNNQVRTHLGVTTGDGPAVEIRDQRFTFDSPHQLFEGLDLPAVKPFLDAAAASGDPVVRAENYRLVENEILRELPVLPLWTEHGHAVWAERVRDVTATAAHGVDLTSITV</sequence>
<protein>
    <submittedName>
        <fullName evidence="2">Oligopeptide transport system substrate-binding protein</fullName>
    </submittedName>
</protein>
<dbReference type="PANTHER" id="PTHR30290">
    <property type="entry name" value="PERIPLASMIC BINDING COMPONENT OF ABC TRANSPORTER"/>
    <property type="match status" value="1"/>
</dbReference>
<dbReference type="Gene3D" id="3.10.105.10">
    <property type="entry name" value="Dipeptide-binding Protein, Domain 3"/>
    <property type="match status" value="1"/>
</dbReference>
<reference evidence="2 3" key="1">
    <citation type="submission" date="2020-01" db="EMBL/GenBank/DDBJ databases">
        <title>Kibdelosporangium persica a novel Actinomycetes from a hot desert in Iran.</title>
        <authorList>
            <person name="Safaei N."/>
            <person name="Zaburannyi N."/>
            <person name="Mueller R."/>
            <person name="Wink J."/>
        </authorList>
    </citation>
    <scope>NUCLEOTIDE SEQUENCE [LARGE SCALE GENOMIC DNA]</scope>
    <source>
        <strain evidence="2 3">4NS15</strain>
    </source>
</reference>
<dbReference type="Gene3D" id="3.40.190.10">
    <property type="entry name" value="Periplasmic binding protein-like II"/>
    <property type="match status" value="1"/>
</dbReference>
<comment type="caution">
    <text evidence="2">The sequence shown here is derived from an EMBL/GenBank/DDBJ whole genome shotgun (WGS) entry which is preliminary data.</text>
</comment>
<dbReference type="Proteomes" id="UP000763557">
    <property type="component" value="Unassembled WGS sequence"/>
</dbReference>
<dbReference type="InterPro" id="IPR039424">
    <property type="entry name" value="SBP_5"/>
</dbReference>
<evidence type="ECO:0000259" key="1">
    <source>
        <dbReference type="Pfam" id="PF00496"/>
    </source>
</evidence>
<gene>
    <name evidence="2" type="ORF">GC106_47600</name>
</gene>
<dbReference type="EMBL" id="JAAATY010000015">
    <property type="protein sequence ID" value="NRN67520.1"/>
    <property type="molecule type" value="Genomic_DNA"/>
</dbReference>